<comment type="caution">
    <text evidence="6">The sequence shown here is derived from an EMBL/GenBank/DDBJ whole genome shotgun (WGS) entry which is preliminary data.</text>
</comment>
<evidence type="ECO:0000313" key="6">
    <source>
        <dbReference type="EMBL" id="MBB6448406.1"/>
    </source>
</evidence>
<comment type="subcellular location">
    <subcellularLocation>
        <location evidence="1">Cytoplasm</location>
    </subcellularLocation>
</comment>
<dbReference type="InterPro" id="IPR036291">
    <property type="entry name" value="NAD(P)-bd_dom_sf"/>
</dbReference>
<dbReference type="AlphaFoldDB" id="A0A841PME9"/>
<keyword evidence="7" id="KW-1185">Reference proteome</keyword>
<dbReference type="Pfam" id="PF00106">
    <property type="entry name" value="adh_short"/>
    <property type="match status" value="1"/>
</dbReference>
<dbReference type="InterPro" id="IPR002347">
    <property type="entry name" value="SDR_fam"/>
</dbReference>
<evidence type="ECO:0000256" key="5">
    <source>
        <dbReference type="ARBA" id="ARBA00023002"/>
    </source>
</evidence>
<evidence type="ECO:0000256" key="1">
    <source>
        <dbReference type="ARBA" id="ARBA00004496"/>
    </source>
</evidence>
<dbReference type="Proteomes" id="UP000568839">
    <property type="component" value="Unassembled WGS sequence"/>
</dbReference>
<gene>
    <name evidence="6" type="ORF">HNR44_000355</name>
</gene>
<name>A0A841PME9_9BACL</name>
<dbReference type="InterPro" id="IPR020904">
    <property type="entry name" value="Sc_DH/Rdtase_CS"/>
</dbReference>
<keyword evidence="4" id="KW-0521">NADP</keyword>
<dbReference type="RefSeq" id="WP_184402404.1">
    <property type="nucleotide sequence ID" value="NZ_JACHHJ010000001.1"/>
</dbReference>
<comment type="similarity">
    <text evidence="2">Belongs to the short-chain dehydrogenases/reductases (SDR) family.</text>
</comment>
<evidence type="ECO:0000256" key="3">
    <source>
        <dbReference type="ARBA" id="ARBA00022490"/>
    </source>
</evidence>
<evidence type="ECO:0000256" key="2">
    <source>
        <dbReference type="ARBA" id="ARBA00006484"/>
    </source>
</evidence>
<dbReference type="EC" id="1.1.1.320" evidence="6"/>
<dbReference type="GO" id="GO:0006729">
    <property type="term" value="P:tetrahydrobiopterin biosynthetic process"/>
    <property type="evidence" value="ECO:0007669"/>
    <property type="project" value="TreeGrafter"/>
</dbReference>
<keyword evidence="3" id="KW-0963">Cytoplasm</keyword>
<dbReference type="PANTHER" id="PTHR44085:SF2">
    <property type="entry name" value="SEPIAPTERIN REDUCTASE"/>
    <property type="match status" value="1"/>
</dbReference>
<dbReference type="NCBIfam" id="NF005381">
    <property type="entry name" value="PRK06924.1"/>
    <property type="match status" value="1"/>
</dbReference>
<proteinExistence type="inferred from homology"/>
<accession>A0A841PME9</accession>
<dbReference type="SUPFAM" id="SSF51735">
    <property type="entry name" value="NAD(P)-binding Rossmann-fold domains"/>
    <property type="match status" value="1"/>
</dbReference>
<reference evidence="6 7" key="1">
    <citation type="submission" date="2020-08" db="EMBL/GenBank/DDBJ databases">
        <title>Genomic Encyclopedia of Type Strains, Phase IV (KMG-IV): sequencing the most valuable type-strain genomes for metagenomic binning, comparative biology and taxonomic classification.</title>
        <authorList>
            <person name="Goeker M."/>
        </authorList>
    </citation>
    <scope>NUCLEOTIDE SEQUENCE [LARGE SCALE GENOMIC DNA]</scope>
    <source>
        <strain evidence="6 7">DSM 21769</strain>
    </source>
</reference>
<dbReference type="Gene3D" id="3.40.50.720">
    <property type="entry name" value="NAD(P)-binding Rossmann-like Domain"/>
    <property type="match status" value="1"/>
</dbReference>
<evidence type="ECO:0000313" key="7">
    <source>
        <dbReference type="Proteomes" id="UP000568839"/>
    </source>
</evidence>
<dbReference type="PROSITE" id="PS00061">
    <property type="entry name" value="ADH_SHORT"/>
    <property type="match status" value="1"/>
</dbReference>
<dbReference type="PRINTS" id="PR00081">
    <property type="entry name" value="GDHRDH"/>
</dbReference>
<dbReference type="PANTHER" id="PTHR44085">
    <property type="entry name" value="SEPIAPTERIN REDUCTASE"/>
    <property type="match status" value="1"/>
</dbReference>
<dbReference type="InterPro" id="IPR051721">
    <property type="entry name" value="Biopterin_syn/organic_redct"/>
</dbReference>
<protein>
    <submittedName>
        <fullName evidence="6">Benzil reductase ((S)-benzoin forming)</fullName>
        <ecNumber evidence="6">1.1.1.320</ecNumber>
    </submittedName>
</protein>
<sequence>MEHIIITGASKGLGAAMRDAFLEEGSTVHALARTEIAEDDQLYTYQVDVSNVDALIQTFETIFTNIEEQNCTSITLVNNAGIVSPVGTADENDPHEIAKSITVNISAPMIATREFLKQSESFSAERTVLNISSGAGRKPTEGWSAYCTGKAGLDMFTKTAALEQNDTEQPARFLSVAPGIVDTSMQTTIRETSKASFKHVDTFRAYKEKGDLVDPDVTAKAMLRLLEDPDATNGKMLDIRNYL</sequence>
<dbReference type="GO" id="GO:0005737">
    <property type="term" value="C:cytoplasm"/>
    <property type="evidence" value="ECO:0007669"/>
    <property type="project" value="UniProtKB-SubCell"/>
</dbReference>
<evidence type="ECO:0000256" key="4">
    <source>
        <dbReference type="ARBA" id="ARBA00022857"/>
    </source>
</evidence>
<dbReference type="EMBL" id="JACHHJ010000001">
    <property type="protein sequence ID" value="MBB6448406.1"/>
    <property type="molecule type" value="Genomic_DNA"/>
</dbReference>
<organism evidence="6 7">
    <name type="scientific">Geomicrobium halophilum</name>
    <dbReference type="NCBI Taxonomy" id="549000"/>
    <lineage>
        <taxon>Bacteria</taxon>
        <taxon>Bacillati</taxon>
        <taxon>Bacillota</taxon>
        <taxon>Bacilli</taxon>
        <taxon>Bacillales</taxon>
        <taxon>Geomicrobium</taxon>
    </lineage>
</organism>
<keyword evidence="5 6" id="KW-0560">Oxidoreductase</keyword>
<dbReference type="GO" id="GO:0004757">
    <property type="term" value="F:sepiapterin reductase (NADP+) activity"/>
    <property type="evidence" value="ECO:0007669"/>
    <property type="project" value="TreeGrafter"/>
</dbReference>